<keyword evidence="10" id="KW-0007">Acetylation</keyword>
<evidence type="ECO:0000256" key="5">
    <source>
        <dbReference type="ARBA" id="ARBA00022481"/>
    </source>
</evidence>
<evidence type="ECO:0000313" key="16">
    <source>
        <dbReference type="Proteomes" id="UP000549394"/>
    </source>
</evidence>
<keyword evidence="8" id="KW-0256">Endoplasmic reticulum</keyword>
<dbReference type="OrthoDB" id="68090at2759"/>
<feature type="region of interest" description="Disordered" evidence="12">
    <location>
        <begin position="145"/>
        <end position="186"/>
    </location>
</feature>
<dbReference type="AlphaFoldDB" id="A0A7I8VGY0"/>
<comment type="subcellular location">
    <subcellularLocation>
        <location evidence="2">Cytoplasm</location>
    </subcellularLocation>
    <subcellularLocation>
        <location evidence="1">Endoplasmic reticulum</location>
    </subcellularLocation>
</comment>
<dbReference type="PANTHER" id="PTHR13266:SF1">
    <property type="entry name" value="PROTEASOME INHIBITOR PI31 SUBUNIT"/>
    <property type="match status" value="1"/>
</dbReference>
<feature type="compositionally biased region" description="Basic and acidic residues" evidence="12">
    <location>
        <begin position="145"/>
        <end position="170"/>
    </location>
</feature>
<evidence type="ECO:0000259" key="14">
    <source>
        <dbReference type="Pfam" id="PF11566"/>
    </source>
</evidence>
<evidence type="ECO:0000256" key="6">
    <source>
        <dbReference type="ARBA" id="ARBA00022490"/>
    </source>
</evidence>
<feature type="domain" description="PI31 proteasome regulator N-terminal" evidence="14">
    <location>
        <begin position="12"/>
        <end position="135"/>
    </location>
</feature>
<evidence type="ECO:0000256" key="2">
    <source>
        <dbReference type="ARBA" id="ARBA00004496"/>
    </source>
</evidence>
<comment type="similarity">
    <text evidence="3">Belongs to the proteasome inhibitor PI31 family.</text>
</comment>
<feature type="compositionally biased region" description="Gly residues" evidence="12">
    <location>
        <begin position="243"/>
        <end position="255"/>
    </location>
</feature>
<dbReference type="InterPro" id="IPR013886">
    <property type="entry name" value="PI31_Prot_C"/>
</dbReference>
<name>A0A7I8VGY0_9ANNE</name>
<dbReference type="GO" id="GO:0004866">
    <property type="term" value="F:endopeptidase inhibitor activity"/>
    <property type="evidence" value="ECO:0007669"/>
    <property type="project" value="InterPro"/>
</dbReference>
<dbReference type="InterPro" id="IPR021625">
    <property type="entry name" value="PI31_Prot_N"/>
</dbReference>
<dbReference type="EMBL" id="CAJFCJ010000005">
    <property type="protein sequence ID" value="CAD5114661.1"/>
    <property type="molecule type" value="Genomic_DNA"/>
</dbReference>
<comment type="function">
    <text evidence="11">Plays an important role in control of proteasome function. Inhibits the hydrolysis of protein and peptide substrates by the 20S proteasome. Also inhibits the activation of the proteasome by the proteasome regulatory proteins PA700 and PA28.</text>
</comment>
<keyword evidence="5" id="KW-0488">Methylation</keyword>
<feature type="domain" description="PI31 proteasome regulator C-terminal" evidence="13">
    <location>
        <begin position="191"/>
        <end position="243"/>
    </location>
</feature>
<protein>
    <recommendedName>
        <fullName evidence="4">Proteasome inhibitor PI31 subunit</fullName>
    </recommendedName>
</protein>
<evidence type="ECO:0000256" key="8">
    <source>
        <dbReference type="ARBA" id="ARBA00022824"/>
    </source>
</evidence>
<reference evidence="15 16" key="1">
    <citation type="submission" date="2020-08" db="EMBL/GenBank/DDBJ databases">
        <authorList>
            <person name="Hejnol A."/>
        </authorList>
    </citation>
    <scope>NUCLEOTIDE SEQUENCE [LARGE SCALE GENOMIC DNA]</scope>
</reference>
<dbReference type="Pfam" id="PF08577">
    <property type="entry name" value="PI31_Prot_C"/>
    <property type="match status" value="1"/>
</dbReference>
<sequence length="277" mass="30568">MFGYELLFTHVQSQLRDSEDALVSVAHWTLISNGFLCVGKGEQPSDDMRKSELLPNAWNSDKEVFTLMYVQPPSAQVHLLKVVRSSGDLLFYFMDLQSDEMRDATIPVNNYCTGNLISFASAFKNIEEFRKELEKNLLGVGVSKAEEKAKKDKKDNNKKTDDSLRHEPFRRQPALFQNPSIRPGFESPFDIGRNDLDPLGHFGAGGGMYFDPFRGGHGRGGPRIPGLPLGAVPPGARFDPIGPGHGRGGRGGGFSGNRMGPDPDHLPPPSGYEDMFM</sequence>
<dbReference type="GO" id="GO:0070628">
    <property type="term" value="F:proteasome binding"/>
    <property type="evidence" value="ECO:0007669"/>
    <property type="project" value="InterPro"/>
</dbReference>
<dbReference type="GO" id="GO:0005783">
    <property type="term" value="C:endoplasmic reticulum"/>
    <property type="evidence" value="ECO:0007669"/>
    <property type="project" value="UniProtKB-SubCell"/>
</dbReference>
<keyword evidence="16" id="KW-1185">Reference proteome</keyword>
<dbReference type="PANTHER" id="PTHR13266">
    <property type="entry name" value="PROTEASOME INHIBITOR"/>
    <property type="match status" value="1"/>
</dbReference>
<dbReference type="GO" id="GO:0000502">
    <property type="term" value="C:proteasome complex"/>
    <property type="evidence" value="ECO:0007669"/>
    <property type="project" value="UniProtKB-KW"/>
</dbReference>
<evidence type="ECO:0000256" key="4">
    <source>
        <dbReference type="ARBA" id="ARBA00015575"/>
    </source>
</evidence>
<keyword evidence="9" id="KW-0647">Proteasome</keyword>
<dbReference type="GO" id="GO:0043161">
    <property type="term" value="P:proteasome-mediated ubiquitin-dependent protein catabolic process"/>
    <property type="evidence" value="ECO:0007669"/>
    <property type="project" value="InterPro"/>
</dbReference>
<proteinExistence type="inferred from homology"/>
<comment type="caution">
    <text evidence="15">The sequence shown here is derived from an EMBL/GenBank/DDBJ whole genome shotgun (WGS) entry which is preliminary data.</text>
</comment>
<evidence type="ECO:0000256" key="3">
    <source>
        <dbReference type="ARBA" id="ARBA00006405"/>
    </source>
</evidence>
<gene>
    <name evidence="15" type="ORF">DGYR_LOCUS3487</name>
</gene>
<organism evidence="15 16">
    <name type="scientific">Dimorphilus gyrociliatus</name>
    <dbReference type="NCBI Taxonomy" id="2664684"/>
    <lineage>
        <taxon>Eukaryota</taxon>
        <taxon>Metazoa</taxon>
        <taxon>Spiralia</taxon>
        <taxon>Lophotrochozoa</taxon>
        <taxon>Annelida</taxon>
        <taxon>Polychaeta</taxon>
        <taxon>Polychaeta incertae sedis</taxon>
        <taxon>Dinophilidae</taxon>
        <taxon>Dimorphilus</taxon>
    </lineage>
</organism>
<evidence type="ECO:0000259" key="13">
    <source>
        <dbReference type="Pfam" id="PF08577"/>
    </source>
</evidence>
<dbReference type="Gene3D" id="3.40.1000.30">
    <property type="match status" value="1"/>
</dbReference>
<dbReference type="Pfam" id="PF11566">
    <property type="entry name" value="PI31_Prot_N"/>
    <property type="match status" value="1"/>
</dbReference>
<evidence type="ECO:0000256" key="9">
    <source>
        <dbReference type="ARBA" id="ARBA00022942"/>
    </source>
</evidence>
<evidence type="ECO:0000313" key="15">
    <source>
        <dbReference type="EMBL" id="CAD5114661.1"/>
    </source>
</evidence>
<evidence type="ECO:0000256" key="1">
    <source>
        <dbReference type="ARBA" id="ARBA00004240"/>
    </source>
</evidence>
<evidence type="ECO:0000256" key="12">
    <source>
        <dbReference type="SAM" id="MobiDB-lite"/>
    </source>
</evidence>
<feature type="region of interest" description="Disordered" evidence="12">
    <location>
        <begin position="243"/>
        <end position="277"/>
    </location>
</feature>
<dbReference type="Proteomes" id="UP000549394">
    <property type="component" value="Unassembled WGS sequence"/>
</dbReference>
<keyword evidence="6" id="KW-0963">Cytoplasm</keyword>
<accession>A0A7I8VGY0</accession>
<evidence type="ECO:0000256" key="10">
    <source>
        <dbReference type="ARBA" id="ARBA00022990"/>
    </source>
</evidence>
<evidence type="ECO:0000256" key="11">
    <source>
        <dbReference type="ARBA" id="ARBA00024805"/>
    </source>
</evidence>
<keyword evidence="7" id="KW-0597">Phosphoprotein</keyword>
<evidence type="ECO:0000256" key="7">
    <source>
        <dbReference type="ARBA" id="ARBA00022553"/>
    </source>
</evidence>
<dbReference type="InterPro" id="IPR045128">
    <property type="entry name" value="PI31-like"/>
</dbReference>